<dbReference type="Gene3D" id="3.40.50.300">
    <property type="entry name" value="P-loop containing nucleotide triphosphate hydrolases"/>
    <property type="match status" value="1"/>
</dbReference>
<proteinExistence type="predicted"/>
<dbReference type="GO" id="GO:0004386">
    <property type="term" value="F:helicase activity"/>
    <property type="evidence" value="ECO:0007669"/>
    <property type="project" value="UniProtKB-KW"/>
</dbReference>
<keyword evidence="1" id="KW-0378">Hydrolase</keyword>
<reference evidence="6" key="1">
    <citation type="submission" date="2016-06" db="UniProtKB">
        <authorList>
            <consortium name="WormBaseParasite"/>
        </authorList>
    </citation>
    <scope>IDENTIFICATION</scope>
</reference>
<dbReference type="STRING" id="70667.A0A183S8I4"/>
<dbReference type="Proteomes" id="UP000275846">
    <property type="component" value="Unassembled WGS sequence"/>
</dbReference>
<gene>
    <name evidence="4" type="ORF">SSLN_LOCUS532</name>
</gene>
<keyword evidence="2" id="KW-0067">ATP-binding</keyword>
<evidence type="ECO:0000313" key="5">
    <source>
        <dbReference type="Proteomes" id="UP000275846"/>
    </source>
</evidence>
<keyword evidence="2" id="KW-0347">Helicase</keyword>
<dbReference type="InterPro" id="IPR027417">
    <property type="entry name" value="P-loop_NTPase"/>
</dbReference>
<dbReference type="PROSITE" id="PS51192">
    <property type="entry name" value="HELICASE_ATP_BIND_1"/>
    <property type="match status" value="1"/>
</dbReference>
<dbReference type="PANTHER" id="PTHR18934">
    <property type="entry name" value="ATP-DEPENDENT RNA HELICASE"/>
    <property type="match status" value="1"/>
</dbReference>
<evidence type="ECO:0000256" key="1">
    <source>
        <dbReference type="ARBA" id="ARBA00022801"/>
    </source>
</evidence>
<evidence type="ECO:0000313" key="6">
    <source>
        <dbReference type="WBParaSite" id="SSLN_0000055701-mRNA-1"/>
    </source>
</evidence>
<keyword evidence="2" id="KW-0547">Nucleotide-binding</keyword>
<keyword evidence="5" id="KW-1185">Reference proteome</keyword>
<evidence type="ECO:0000259" key="3">
    <source>
        <dbReference type="PROSITE" id="PS51192"/>
    </source>
</evidence>
<dbReference type="PANTHER" id="PTHR18934:SF221">
    <property type="entry name" value="ATP-DEPENDENT RNA HELICASE DHX34-RELATED"/>
    <property type="match status" value="1"/>
</dbReference>
<dbReference type="InterPro" id="IPR014001">
    <property type="entry name" value="Helicase_ATP-bd"/>
</dbReference>
<reference evidence="4 5" key="2">
    <citation type="submission" date="2018-11" db="EMBL/GenBank/DDBJ databases">
        <authorList>
            <consortium name="Pathogen Informatics"/>
        </authorList>
    </citation>
    <scope>NUCLEOTIDE SEQUENCE [LARGE SCALE GENOMIC DNA]</scope>
    <source>
        <strain evidence="4 5">NST_G2</strain>
    </source>
</reference>
<organism evidence="6">
    <name type="scientific">Schistocephalus solidus</name>
    <name type="common">Tapeworm</name>
    <dbReference type="NCBI Taxonomy" id="70667"/>
    <lineage>
        <taxon>Eukaryota</taxon>
        <taxon>Metazoa</taxon>
        <taxon>Spiralia</taxon>
        <taxon>Lophotrochozoa</taxon>
        <taxon>Platyhelminthes</taxon>
        <taxon>Cestoda</taxon>
        <taxon>Eucestoda</taxon>
        <taxon>Diphyllobothriidea</taxon>
        <taxon>Diphyllobothriidae</taxon>
        <taxon>Schistocephalus</taxon>
    </lineage>
</organism>
<dbReference type="GO" id="GO:0003723">
    <property type="term" value="F:RNA binding"/>
    <property type="evidence" value="ECO:0007669"/>
    <property type="project" value="TreeGrafter"/>
</dbReference>
<dbReference type="WBParaSite" id="SSLN_0000055701-mRNA-1">
    <property type="protein sequence ID" value="SSLN_0000055701-mRNA-1"/>
    <property type="gene ID" value="SSLN_0000055701"/>
</dbReference>
<dbReference type="OrthoDB" id="10253254at2759"/>
<dbReference type="GO" id="GO:0016787">
    <property type="term" value="F:hydrolase activity"/>
    <property type="evidence" value="ECO:0007669"/>
    <property type="project" value="UniProtKB-KW"/>
</dbReference>
<dbReference type="SUPFAM" id="SSF52540">
    <property type="entry name" value="P-loop containing nucleoside triphosphate hydrolases"/>
    <property type="match status" value="1"/>
</dbReference>
<feature type="domain" description="Helicase ATP-binding" evidence="3">
    <location>
        <begin position="43"/>
        <end position="176"/>
    </location>
</feature>
<evidence type="ECO:0000313" key="4">
    <source>
        <dbReference type="EMBL" id="VDL85756.1"/>
    </source>
</evidence>
<dbReference type="EMBL" id="UYSU01000412">
    <property type="protein sequence ID" value="VDL85756.1"/>
    <property type="molecule type" value="Genomic_DNA"/>
</dbReference>
<name>A0A183S8I4_SCHSO</name>
<sequence>MSSYDGKNLTMADFDFDIKANKKRLIEIFFPNNSRAVLQRPILDVLSRSQVVVVAGDTGCGKSTQVPQYLAAATKEAKERPDCRGATAEEDCRQYRRIAVTQPRKIACISLAARVSTEMLCERGTKVGYQVRFEKHKSKATQILFLTEGLLLRQMQSDPFLKEYDVVVLDEVSLCL</sequence>
<protein>
    <submittedName>
        <fullName evidence="6">Helicase ATP-binding domain-containing protein</fullName>
    </submittedName>
</protein>
<evidence type="ECO:0000256" key="2">
    <source>
        <dbReference type="ARBA" id="ARBA00022806"/>
    </source>
</evidence>
<dbReference type="AlphaFoldDB" id="A0A183S8I4"/>
<accession>A0A183S8I4</accession>